<proteinExistence type="predicted"/>
<evidence type="ECO:0000313" key="2">
    <source>
        <dbReference type="Proteomes" id="UP000253551"/>
    </source>
</evidence>
<organism evidence="1 2">
    <name type="scientific">Rhizopus stolonifer</name>
    <name type="common">Rhizopus nigricans</name>
    <dbReference type="NCBI Taxonomy" id="4846"/>
    <lineage>
        <taxon>Eukaryota</taxon>
        <taxon>Fungi</taxon>
        <taxon>Fungi incertae sedis</taxon>
        <taxon>Mucoromycota</taxon>
        <taxon>Mucoromycotina</taxon>
        <taxon>Mucoromycetes</taxon>
        <taxon>Mucorales</taxon>
        <taxon>Mucorineae</taxon>
        <taxon>Rhizopodaceae</taxon>
        <taxon>Rhizopus</taxon>
    </lineage>
</organism>
<sequence length="358" mass="41728">TKDILLDQFDEPSKRLENVIASNLLFTYMHMTLKFIEYDSIITMAYHILLGLKAEYSKLETPPATVEYALYSRNLANNHCIRSVVDGVVGRMVTKQPLPFPKLEVFPDEREETKEFMKIQDWILYTHGQSFTDKLSEQVHSIYIGDACTVNLETIFRVDEVIAEHRRSIPNRWSIFKDIENEEQCKKAMGESFDFFSIYAYVHFNVICLGFYASFLQPVSLDNENTELIQVIQQHSFERSRKTARLSLHGLKRLLQLENKASCYYQLAIKDLVLYVFDSIILHHSSPVENSASEAHEMFKDCYEIMLIIQNIKENDIPSQMGKGEIKEFIQNRKADISYYSKYPDPWCALMSDLSQFL</sequence>
<evidence type="ECO:0000313" key="1">
    <source>
        <dbReference type="EMBL" id="RCH77987.1"/>
    </source>
</evidence>
<comment type="caution">
    <text evidence="1">The sequence shown here is derived from an EMBL/GenBank/DDBJ whole genome shotgun (WGS) entry which is preliminary data.</text>
</comment>
<gene>
    <name evidence="1" type="ORF">CU098_002838</name>
</gene>
<name>A0A367IJX1_RHIST</name>
<dbReference type="Proteomes" id="UP000253551">
    <property type="component" value="Unassembled WGS sequence"/>
</dbReference>
<dbReference type="EMBL" id="PJQM01007575">
    <property type="protein sequence ID" value="RCH77987.1"/>
    <property type="molecule type" value="Genomic_DNA"/>
</dbReference>
<dbReference type="OrthoDB" id="2369992at2759"/>
<feature type="non-terminal residue" evidence="1">
    <location>
        <position position="1"/>
    </location>
</feature>
<dbReference type="STRING" id="4846.A0A367IJX1"/>
<accession>A0A367IJX1</accession>
<keyword evidence="2" id="KW-1185">Reference proteome</keyword>
<dbReference type="AlphaFoldDB" id="A0A367IJX1"/>
<reference evidence="1 2" key="1">
    <citation type="journal article" date="2018" name="G3 (Bethesda)">
        <title>Phylogenetic and Phylogenomic Definition of Rhizopus Species.</title>
        <authorList>
            <person name="Gryganskyi A.P."/>
            <person name="Golan J."/>
            <person name="Dolatabadi S."/>
            <person name="Mondo S."/>
            <person name="Robb S."/>
            <person name="Idnurm A."/>
            <person name="Muszewska A."/>
            <person name="Steczkiewicz K."/>
            <person name="Masonjones S."/>
            <person name="Liao H.L."/>
            <person name="Gajdeczka M.T."/>
            <person name="Anike F."/>
            <person name="Vuek A."/>
            <person name="Anishchenko I.M."/>
            <person name="Voigt K."/>
            <person name="de Hoog G.S."/>
            <person name="Smith M.E."/>
            <person name="Heitman J."/>
            <person name="Vilgalys R."/>
            <person name="Stajich J.E."/>
        </authorList>
    </citation>
    <scope>NUCLEOTIDE SEQUENCE [LARGE SCALE GENOMIC DNA]</scope>
    <source>
        <strain evidence="1 2">LSU 92-RS-03</strain>
    </source>
</reference>
<protein>
    <submittedName>
        <fullName evidence="1">Uncharacterized protein</fullName>
    </submittedName>
</protein>